<dbReference type="OrthoDB" id="8251777at2"/>
<feature type="signal peptide" evidence="1">
    <location>
        <begin position="1"/>
        <end position="19"/>
    </location>
</feature>
<dbReference type="AlphaFoldDB" id="A0A1H4PFT7"/>
<gene>
    <name evidence="2" type="ORF">SAMN05444171_0568</name>
</gene>
<evidence type="ECO:0000256" key="1">
    <source>
        <dbReference type="SAM" id="SignalP"/>
    </source>
</evidence>
<evidence type="ECO:0000313" key="2">
    <source>
        <dbReference type="EMBL" id="SEC06240.1"/>
    </source>
</evidence>
<proteinExistence type="predicted"/>
<organism evidence="2 3">
    <name type="scientific">Bradyrhizobium lablabi</name>
    <dbReference type="NCBI Taxonomy" id="722472"/>
    <lineage>
        <taxon>Bacteria</taxon>
        <taxon>Pseudomonadati</taxon>
        <taxon>Pseudomonadota</taxon>
        <taxon>Alphaproteobacteria</taxon>
        <taxon>Hyphomicrobiales</taxon>
        <taxon>Nitrobacteraceae</taxon>
        <taxon>Bradyrhizobium</taxon>
    </lineage>
</organism>
<protein>
    <submittedName>
        <fullName evidence="2">Uncharacterized protein</fullName>
    </submittedName>
</protein>
<accession>A0A1H4PFT7</accession>
<keyword evidence="1" id="KW-0732">Signal</keyword>
<feature type="chain" id="PRO_5010336421" evidence="1">
    <location>
        <begin position="20"/>
        <end position="119"/>
    </location>
</feature>
<dbReference type="EMBL" id="FNTI01000001">
    <property type="protein sequence ID" value="SEC06240.1"/>
    <property type="molecule type" value="Genomic_DNA"/>
</dbReference>
<dbReference type="RefSeq" id="WP_074815254.1">
    <property type="nucleotide sequence ID" value="NZ_FNTI01000001.1"/>
</dbReference>
<dbReference type="Proteomes" id="UP000183208">
    <property type="component" value="Unassembled WGS sequence"/>
</dbReference>
<reference evidence="2 3" key="1">
    <citation type="submission" date="2016-10" db="EMBL/GenBank/DDBJ databases">
        <authorList>
            <person name="de Groot N.N."/>
        </authorList>
    </citation>
    <scope>NUCLEOTIDE SEQUENCE [LARGE SCALE GENOMIC DNA]</scope>
    <source>
        <strain evidence="2 3">GAS522</strain>
    </source>
</reference>
<name>A0A1H4PFT7_9BRAD</name>
<evidence type="ECO:0000313" key="3">
    <source>
        <dbReference type="Proteomes" id="UP000183208"/>
    </source>
</evidence>
<sequence>MRAIILALMVAMTTSSAMADETDDAHRLAVSGRDDYWNCLAREFPRESNKSLSEQDFGALIASACPSERQNFRVALVDFLGLQFPTNEAGANMTTANNAIALAQKDIVTAFARRKAAAK</sequence>